<evidence type="ECO:0000256" key="2">
    <source>
        <dbReference type="ARBA" id="ARBA00023015"/>
    </source>
</evidence>
<dbReference type="CDD" id="cd05466">
    <property type="entry name" value="PBP2_LTTR_substrate"/>
    <property type="match status" value="1"/>
</dbReference>
<evidence type="ECO:0000256" key="4">
    <source>
        <dbReference type="ARBA" id="ARBA00023163"/>
    </source>
</evidence>
<organism evidence="6 7">
    <name type="scientific">Enterococcus larvae</name>
    <dbReference type="NCBI Taxonomy" id="2794352"/>
    <lineage>
        <taxon>Bacteria</taxon>
        <taxon>Bacillati</taxon>
        <taxon>Bacillota</taxon>
        <taxon>Bacilli</taxon>
        <taxon>Lactobacillales</taxon>
        <taxon>Enterococcaceae</taxon>
        <taxon>Enterococcus</taxon>
    </lineage>
</organism>
<keyword evidence="2" id="KW-0805">Transcription regulation</keyword>
<evidence type="ECO:0000313" key="7">
    <source>
        <dbReference type="Proteomes" id="UP000673375"/>
    </source>
</evidence>
<evidence type="ECO:0000259" key="5">
    <source>
        <dbReference type="PROSITE" id="PS50931"/>
    </source>
</evidence>
<comment type="caution">
    <text evidence="6">The sequence shown here is derived from an EMBL/GenBank/DDBJ whole genome shotgun (WGS) entry which is preliminary data.</text>
</comment>
<dbReference type="PANTHER" id="PTHR30346:SF0">
    <property type="entry name" value="HCA OPERON TRANSCRIPTIONAL ACTIVATOR HCAR"/>
    <property type="match status" value="1"/>
</dbReference>
<dbReference type="InterPro" id="IPR005119">
    <property type="entry name" value="LysR_subst-bd"/>
</dbReference>
<dbReference type="Gene3D" id="1.10.10.10">
    <property type="entry name" value="Winged helix-like DNA-binding domain superfamily/Winged helix DNA-binding domain"/>
    <property type="match status" value="1"/>
</dbReference>
<evidence type="ECO:0000256" key="1">
    <source>
        <dbReference type="ARBA" id="ARBA00009437"/>
    </source>
</evidence>
<dbReference type="Pfam" id="PF00126">
    <property type="entry name" value="HTH_1"/>
    <property type="match status" value="1"/>
</dbReference>
<dbReference type="SUPFAM" id="SSF53850">
    <property type="entry name" value="Periplasmic binding protein-like II"/>
    <property type="match status" value="1"/>
</dbReference>
<evidence type="ECO:0000313" key="6">
    <source>
        <dbReference type="EMBL" id="MBP1045006.1"/>
    </source>
</evidence>
<protein>
    <submittedName>
        <fullName evidence="6">LysR family transcriptional regulator</fullName>
    </submittedName>
</protein>
<dbReference type="EMBL" id="JAEDXU010000001">
    <property type="protein sequence ID" value="MBP1045006.1"/>
    <property type="molecule type" value="Genomic_DNA"/>
</dbReference>
<keyword evidence="3" id="KW-0238">DNA-binding</keyword>
<dbReference type="PANTHER" id="PTHR30346">
    <property type="entry name" value="TRANSCRIPTIONAL DUAL REGULATOR HCAR-RELATED"/>
    <property type="match status" value="1"/>
</dbReference>
<reference evidence="6 7" key="1">
    <citation type="submission" date="2020-12" db="EMBL/GenBank/DDBJ databases">
        <title>Vagococcus allomyrinae sp. nov. and Enterococcus lavae sp. nov., isolated from the larvae of Allomyrina dichotoma.</title>
        <authorList>
            <person name="Lee S.D."/>
        </authorList>
    </citation>
    <scope>NUCLEOTIDE SEQUENCE [LARGE SCALE GENOMIC DNA]</scope>
    <source>
        <strain evidence="6 7">BWM-S5</strain>
    </source>
</reference>
<comment type="similarity">
    <text evidence="1">Belongs to the LysR transcriptional regulatory family.</text>
</comment>
<dbReference type="InterPro" id="IPR036388">
    <property type="entry name" value="WH-like_DNA-bd_sf"/>
</dbReference>
<dbReference type="Gene3D" id="3.40.190.290">
    <property type="match status" value="1"/>
</dbReference>
<evidence type="ECO:0000256" key="3">
    <source>
        <dbReference type="ARBA" id="ARBA00023125"/>
    </source>
</evidence>
<accession>A0ABS4CER2</accession>
<gene>
    <name evidence="6" type="ORF">I6N96_01850</name>
</gene>
<dbReference type="Pfam" id="PF03466">
    <property type="entry name" value="LysR_substrate"/>
    <property type="match status" value="1"/>
</dbReference>
<dbReference type="Proteomes" id="UP000673375">
    <property type="component" value="Unassembled WGS sequence"/>
</dbReference>
<dbReference type="InterPro" id="IPR036390">
    <property type="entry name" value="WH_DNA-bd_sf"/>
</dbReference>
<name>A0ABS4CER2_9ENTE</name>
<dbReference type="RefSeq" id="WP_209555795.1">
    <property type="nucleotide sequence ID" value="NZ_JAEDXU010000001.1"/>
</dbReference>
<keyword evidence="4" id="KW-0804">Transcription</keyword>
<keyword evidence="7" id="KW-1185">Reference proteome</keyword>
<feature type="domain" description="HTH lysR-type" evidence="5">
    <location>
        <begin position="1"/>
        <end position="58"/>
    </location>
</feature>
<dbReference type="PROSITE" id="PS50931">
    <property type="entry name" value="HTH_LYSR"/>
    <property type="match status" value="1"/>
</dbReference>
<dbReference type="SUPFAM" id="SSF46785">
    <property type="entry name" value="Winged helix' DNA-binding domain"/>
    <property type="match status" value="1"/>
</dbReference>
<proteinExistence type="inferred from homology"/>
<dbReference type="InterPro" id="IPR000847">
    <property type="entry name" value="LysR_HTH_N"/>
</dbReference>
<sequence>MNIQKFEAFVVLAETLNYTETAERLYTTQGNISKQIISLEKDLEVQLFTRTQRVTQLTEAGTALLPYAKKMVDNFYELKQSLRPFKEAQHQVTLHGIPTMSSYQILKLVGEFHKNHPDIPFKVKEEESVDLINSLKNDRCDIIFLRSFDNSTECSKDYEQVLTGNDRFVAVLPNDHPLAKKESISLIDLRQETFFQLGESTQLYDVVRSMCKTAGFDPTIGYAGHRNSMIMNLVANKMGISLMMAETVDYFDEGNIVAVPLKENVSCNLYLIKKKKTSNSGLEQFWTFLQQKTNLSS</sequence>
<dbReference type="PRINTS" id="PR00039">
    <property type="entry name" value="HTHLYSR"/>
</dbReference>